<protein>
    <recommendedName>
        <fullName evidence="3">HTH LytTR-type domain-containing protein</fullName>
    </recommendedName>
</protein>
<organism evidence="1 2">
    <name type="scientific">Clostridium moutaii</name>
    <dbReference type="NCBI Taxonomy" id="3240932"/>
    <lineage>
        <taxon>Bacteria</taxon>
        <taxon>Bacillati</taxon>
        <taxon>Bacillota</taxon>
        <taxon>Clostridia</taxon>
        <taxon>Eubacteriales</taxon>
        <taxon>Clostridiaceae</taxon>
        <taxon>Clostridium</taxon>
    </lineage>
</organism>
<dbReference type="RefSeq" id="WP_369703694.1">
    <property type="nucleotide sequence ID" value="NZ_JBGEWD010000004.1"/>
</dbReference>
<reference evidence="1 2" key="1">
    <citation type="submission" date="2024-08" db="EMBL/GenBank/DDBJ databases">
        <title>Clostridium lapicellarii sp. nov., and Clostridium renhuaiense sp. nov., two species isolated from the mud in a fermentation cellar used for producing sauce-flavour Chinese liquors.</title>
        <authorList>
            <person name="Yang F."/>
            <person name="Wang H."/>
            <person name="Chen L.Q."/>
            <person name="Zhou N."/>
            <person name="Lu J.J."/>
            <person name="Pu X.X."/>
            <person name="Wan B."/>
            <person name="Wang L."/>
            <person name="Liu S.J."/>
        </authorList>
    </citation>
    <scope>NUCLEOTIDE SEQUENCE [LARGE SCALE GENOMIC DNA]</scope>
    <source>
        <strain evidence="1 2">MT-5</strain>
    </source>
</reference>
<sequence>MDSSKIIMNSGTEYFVNKNSKQIISDHDYMKNRFLEIEDCRNNNRVIININNISSIEPCKYKKYVVTLE</sequence>
<dbReference type="Proteomes" id="UP001564657">
    <property type="component" value="Unassembled WGS sequence"/>
</dbReference>
<evidence type="ECO:0000313" key="1">
    <source>
        <dbReference type="EMBL" id="MEY7999810.1"/>
    </source>
</evidence>
<name>A0ABV4BLZ5_9CLOT</name>
<evidence type="ECO:0000313" key="2">
    <source>
        <dbReference type="Proteomes" id="UP001564657"/>
    </source>
</evidence>
<comment type="caution">
    <text evidence="1">The sequence shown here is derived from an EMBL/GenBank/DDBJ whole genome shotgun (WGS) entry which is preliminary data.</text>
</comment>
<dbReference type="EMBL" id="JBGEWD010000004">
    <property type="protein sequence ID" value="MEY7999810.1"/>
    <property type="molecule type" value="Genomic_DNA"/>
</dbReference>
<keyword evidence="2" id="KW-1185">Reference proteome</keyword>
<gene>
    <name evidence="1" type="ORF">AB8U03_06310</name>
</gene>
<proteinExistence type="predicted"/>
<evidence type="ECO:0008006" key="3">
    <source>
        <dbReference type="Google" id="ProtNLM"/>
    </source>
</evidence>
<accession>A0ABV4BLZ5</accession>